<dbReference type="AlphaFoldDB" id="A0A0X8JMB2"/>
<accession>A0A0X8JMB2</accession>
<dbReference type="NCBIfam" id="NF010071">
    <property type="entry name" value="PRK13552.1"/>
    <property type="match status" value="1"/>
</dbReference>
<keyword evidence="8" id="KW-0479">Metal-binding</keyword>
<dbReference type="Pfam" id="PF13183">
    <property type="entry name" value="Fer4_8"/>
    <property type="match status" value="1"/>
</dbReference>
<comment type="cofactor">
    <cofactor evidence="13">
        <name>[2Fe-2S] cluster</name>
        <dbReference type="ChEBI" id="CHEBI:190135"/>
    </cofactor>
</comment>
<evidence type="ECO:0000313" key="17">
    <source>
        <dbReference type="Proteomes" id="UP000069241"/>
    </source>
</evidence>
<dbReference type="InterPro" id="IPR036010">
    <property type="entry name" value="2Fe-2S_ferredoxin-like_sf"/>
</dbReference>
<dbReference type="InterPro" id="IPR012675">
    <property type="entry name" value="Beta-grasp_dom_sf"/>
</dbReference>
<keyword evidence="17" id="KW-1185">Reference proteome</keyword>
<keyword evidence="6" id="KW-0816">Tricarboxylic acid cycle</keyword>
<dbReference type="Gene3D" id="3.10.20.30">
    <property type="match status" value="1"/>
</dbReference>
<dbReference type="InterPro" id="IPR017896">
    <property type="entry name" value="4Fe4S_Fe-S-bd"/>
</dbReference>
<dbReference type="STRING" id="44742.AXF13_15145"/>
<reference evidence="17" key="1">
    <citation type="submission" date="2016-02" db="EMBL/GenBank/DDBJ databases">
        <authorList>
            <person name="Holder M.E."/>
            <person name="Ajami N.J."/>
            <person name="Petrosino J.F."/>
        </authorList>
    </citation>
    <scope>NUCLEOTIDE SEQUENCE [LARGE SCALE GENOMIC DNA]</scope>
    <source>
        <strain evidence="17">CCUG 45958</strain>
    </source>
</reference>
<keyword evidence="11" id="KW-0411">Iron-sulfur</keyword>
<dbReference type="InterPro" id="IPR017900">
    <property type="entry name" value="4Fe4S_Fe_S_CS"/>
</dbReference>
<dbReference type="SUPFAM" id="SSF46548">
    <property type="entry name" value="alpha-helical ferredoxin"/>
    <property type="match status" value="1"/>
</dbReference>
<name>A0A0X8JMB2_9BACT</name>
<evidence type="ECO:0000313" key="16">
    <source>
        <dbReference type="EMBL" id="AMD91358.1"/>
    </source>
</evidence>
<evidence type="ECO:0000259" key="15">
    <source>
        <dbReference type="PROSITE" id="PS51379"/>
    </source>
</evidence>
<keyword evidence="9" id="KW-0560">Oxidoreductase</keyword>
<comment type="subunit">
    <text evidence="14">Part of an enzyme complex containing three subunits: a flavoprotein (frdA), an iron-sulfur protein (frdB), and diheme cytochrome b (frdC).</text>
</comment>
<sequence>MGRNLTFEIFRYNPLDPHSQPHMQTFNLEEHPSMTLFIALNMIRETQDASLQFDFCCRAGICGSCGMVINGRPGLACHTQTCDLPARISLHPLPVFKLLGDLSVDTGTWFRHVGKKIESWIHTNKAFDPDAQEERMDNELATQIFELDRCIECGCCVAACGTARMREDFIGATAINRMARFYIDPRDNRTPADYYDLIGDDNGVFGCMGLLACDNVCPKQLPLQDQLGIMRRMVSAESVRGILPEFLRKKLQGCGCDHTRA</sequence>
<dbReference type="GO" id="GO:0051538">
    <property type="term" value="F:3 iron, 4 sulfur cluster binding"/>
    <property type="evidence" value="ECO:0007669"/>
    <property type="project" value="UniProtKB-KW"/>
</dbReference>
<evidence type="ECO:0000256" key="7">
    <source>
        <dbReference type="ARBA" id="ARBA00022714"/>
    </source>
</evidence>
<dbReference type="PANTHER" id="PTHR11921:SF36">
    <property type="entry name" value="FUMARATE REDUCTASE IRON-SULFUR SUBUNIT"/>
    <property type="match status" value="1"/>
</dbReference>
<evidence type="ECO:0000256" key="12">
    <source>
        <dbReference type="ARBA" id="ARBA00023291"/>
    </source>
</evidence>
<dbReference type="InterPro" id="IPR004489">
    <property type="entry name" value="Succ_DH/fum_Rdtase_Fe-S"/>
</dbReference>
<dbReference type="RefSeq" id="WP_008682413.1">
    <property type="nucleotide sequence ID" value="NZ_CP014229.1"/>
</dbReference>
<keyword evidence="10" id="KW-0408">Iron</keyword>
<comment type="cofactor">
    <cofactor evidence="2">
        <name>[4Fe-4S] cluster</name>
        <dbReference type="ChEBI" id="CHEBI:49883"/>
    </cofactor>
</comment>
<dbReference type="EMBL" id="CP014229">
    <property type="protein sequence ID" value="AMD91358.1"/>
    <property type="molecule type" value="Genomic_DNA"/>
</dbReference>
<organism evidence="16 17">
    <name type="scientific">Desulfovibrio fairfieldensis</name>
    <dbReference type="NCBI Taxonomy" id="44742"/>
    <lineage>
        <taxon>Bacteria</taxon>
        <taxon>Pseudomonadati</taxon>
        <taxon>Thermodesulfobacteriota</taxon>
        <taxon>Desulfovibrionia</taxon>
        <taxon>Desulfovibrionales</taxon>
        <taxon>Desulfovibrionaceae</taxon>
        <taxon>Desulfovibrio</taxon>
    </lineage>
</organism>
<dbReference type="InterPro" id="IPR050573">
    <property type="entry name" value="SDH/FRD_Iron-Sulfur"/>
</dbReference>
<dbReference type="PROSITE" id="PS51379">
    <property type="entry name" value="4FE4S_FER_2"/>
    <property type="match status" value="1"/>
</dbReference>
<evidence type="ECO:0000256" key="14">
    <source>
        <dbReference type="ARBA" id="ARBA00066269"/>
    </source>
</evidence>
<evidence type="ECO:0000256" key="2">
    <source>
        <dbReference type="ARBA" id="ARBA00001966"/>
    </source>
</evidence>
<dbReference type="GO" id="GO:0022904">
    <property type="term" value="P:respiratory electron transport chain"/>
    <property type="evidence" value="ECO:0007669"/>
    <property type="project" value="TreeGrafter"/>
</dbReference>
<feature type="domain" description="4Fe-4S ferredoxin-type" evidence="15">
    <location>
        <begin position="141"/>
        <end position="170"/>
    </location>
</feature>
<evidence type="ECO:0000256" key="3">
    <source>
        <dbReference type="ARBA" id="ARBA00009433"/>
    </source>
</evidence>
<comment type="similarity">
    <text evidence="3">Belongs to the succinate dehydrogenase/fumarate reductase iron-sulfur protein family.</text>
</comment>
<gene>
    <name evidence="16" type="primary">frdB</name>
    <name evidence="16" type="ORF">AXF13_15145</name>
</gene>
<evidence type="ECO:0000256" key="8">
    <source>
        <dbReference type="ARBA" id="ARBA00022723"/>
    </source>
</evidence>
<evidence type="ECO:0000256" key="4">
    <source>
        <dbReference type="ARBA" id="ARBA00012792"/>
    </source>
</evidence>
<dbReference type="Proteomes" id="UP000069241">
    <property type="component" value="Chromosome"/>
</dbReference>
<dbReference type="SUPFAM" id="SSF54292">
    <property type="entry name" value="2Fe-2S ferredoxin-like"/>
    <property type="match status" value="1"/>
</dbReference>
<dbReference type="GO" id="GO:0051539">
    <property type="term" value="F:4 iron, 4 sulfur cluster binding"/>
    <property type="evidence" value="ECO:0007669"/>
    <property type="project" value="UniProtKB-KW"/>
</dbReference>
<dbReference type="KEGG" id="dfi:AXF13_15145"/>
<evidence type="ECO:0000256" key="9">
    <source>
        <dbReference type="ARBA" id="ARBA00023002"/>
    </source>
</evidence>
<dbReference type="GO" id="GO:0046872">
    <property type="term" value="F:metal ion binding"/>
    <property type="evidence" value="ECO:0007669"/>
    <property type="project" value="UniProtKB-KW"/>
</dbReference>
<proteinExistence type="inferred from homology"/>
<dbReference type="PROSITE" id="PS00198">
    <property type="entry name" value="4FE4S_FER_1"/>
    <property type="match status" value="1"/>
</dbReference>
<dbReference type="InterPro" id="IPR009051">
    <property type="entry name" value="Helical_ferredxn"/>
</dbReference>
<evidence type="ECO:0000256" key="6">
    <source>
        <dbReference type="ARBA" id="ARBA00022532"/>
    </source>
</evidence>
<dbReference type="FunFam" id="1.10.1060.10:FF:000003">
    <property type="entry name" value="Succinate dehydrogenase iron-sulfur subunit"/>
    <property type="match status" value="1"/>
</dbReference>
<dbReference type="Pfam" id="PF13085">
    <property type="entry name" value="Fer2_3"/>
    <property type="match status" value="1"/>
</dbReference>
<dbReference type="GO" id="GO:0051537">
    <property type="term" value="F:2 iron, 2 sulfur cluster binding"/>
    <property type="evidence" value="ECO:0007669"/>
    <property type="project" value="UniProtKB-KW"/>
</dbReference>
<protein>
    <recommendedName>
        <fullName evidence="4">succinate dehydrogenase</fullName>
        <ecNumber evidence="4">1.3.5.1</ecNumber>
    </recommendedName>
</protein>
<evidence type="ECO:0000256" key="5">
    <source>
        <dbReference type="ARBA" id="ARBA00022485"/>
    </source>
</evidence>
<dbReference type="EC" id="1.3.5.1" evidence="4"/>
<dbReference type="GO" id="GO:0006099">
    <property type="term" value="P:tricarboxylic acid cycle"/>
    <property type="evidence" value="ECO:0007669"/>
    <property type="project" value="UniProtKB-KW"/>
</dbReference>
<dbReference type="GO" id="GO:0008177">
    <property type="term" value="F:succinate dehydrogenase (quinone) activity"/>
    <property type="evidence" value="ECO:0007669"/>
    <property type="project" value="UniProtKB-EC"/>
</dbReference>
<dbReference type="InterPro" id="IPR025192">
    <property type="entry name" value="Succ_DH/fum_Rdtase_N"/>
</dbReference>
<evidence type="ECO:0000256" key="13">
    <source>
        <dbReference type="ARBA" id="ARBA00034078"/>
    </source>
</evidence>
<keyword evidence="5" id="KW-0004">4Fe-4S</keyword>
<dbReference type="NCBIfam" id="TIGR00384">
    <property type="entry name" value="dhsB"/>
    <property type="match status" value="1"/>
</dbReference>
<keyword evidence="7" id="KW-0001">2Fe-2S</keyword>
<dbReference type="GO" id="GO:0009055">
    <property type="term" value="F:electron transfer activity"/>
    <property type="evidence" value="ECO:0007669"/>
    <property type="project" value="InterPro"/>
</dbReference>
<dbReference type="Gene3D" id="1.10.1060.10">
    <property type="entry name" value="Alpha-helical ferredoxin"/>
    <property type="match status" value="1"/>
</dbReference>
<keyword evidence="12" id="KW-0003">3Fe-4S</keyword>
<evidence type="ECO:0000256" key="1">
    <source>
        <dbReference type="ARBA" id="ARBA00001927"/>
    </source>
</evidence>
<dbReference type="InterPro" id="IPR006058">
    <property type="entry name" value="2Fe2S_fd_BS"/>
</dbReference>
<dbReference type="PANTHER" id="PTHR11921">
    <property type="entry name" value="SUCCINATE DEHYDROGENASE IRON-SULFUR PROTEIN"/>
    <property type="match status" value="1"/>
</dbReference>
<comment type="cofactor">
    <cofactor evidence="1">
        <name>[3Fe-4S] cluster</name>
        <dbReference type="ChEBI" id="CHEBI:21137"/>
    </cofactor>
</comment>
<dbReference type="PROSITE" id="PS00197">
    <property type="entry name" value="2FE2S_FER_1"/>
    <property type="match status" value="1"/>
</dbReference>
<evidence type="ECO:0000256" key="10">
    <source>
        <dbReference type="ARBA" id="ARBA00023004"/>
    </source>
</evidence>
<evidence type="ECO:0000256" key="11">
    <source>
        <dbReference type="ARBA" id="ARBA00023014"/>
    </source>
</evidence>